<evidence type="ECO:0000256" key="8">
    <source>
        <dbReference type="RuleBase" id="RU000461"/>
    </source>
</evidence>
<evidence type="ECO:0000256" key="5">
    <source>
        <dbReference type="ARBA" id="ARBA00023002"/>
    </source>
</evidence>
<dbReference type="AlphaFoldDB" id="A0ABC8ARM5"/>
<dbReference type="InterPro" id="IPR001128">
    <property type="entry name" value="Cyt_P450"/>
</dbReference>
<accession>A0ABC8ARM5</accession>
<name>A0ABC8ARM5_9NOCA</name>
<dbReference type="EC" id="1.14.21.7" evidence="9"/>
<dbReference type="InterPro" id="IPR036396">
    <property type="entry name" value="Cyt_P450_sf"/>
</dbReference>
<proteinExistence type="inferred from homology"/>
<keyword evidence="7 8" id="KW-0503">Monooxygenase</keyword>
<dbReference type="SUPFAM" id="SSF48264">
    <property type="entry name" value="Cytochrome P450"/>
    <property type="match status" value="1"/>
</dbReference>
<dbReference type="PANTHER" id="PTHR46696:SF5">
    <property type="entry name" value="CYTOCHROME P450 BJ-1"/>
    <property type="match status" value="1"/>
</dbReference>
<dbReference type="Proteomes" id="UP000180166">
    <property type="component" value="Chromosome"/>
</dbReference>
<evidence type="ECO:0000256" key="4">
    <source>
        <dbReference type="ARBA" id="ARBA00022723"/>
    </source>
</evidence>
<sequence length="383" mass="42310">METRTATHPRVERGVSPAGDPAWIVRDYATIKKLLTDSRINRFPDPAVADPPRFTLAEILQFKQVDPDAPPPPDDLVRRMVATSFSPRRMRAIEPAVNAITRELIEDMRRDGPPADIRTALAEPLSSHVISELLGIPAEARAAVREWSDASVDLADRERSVRADRELKAFMNELVEAKTRQPGEDILSDMVRFSANEPQLAGRDLVIGMAAGLRFAGQINTVTLIDRGLFLLLTRPIERATLADSKTLERVVEEILRFPHPVQRRIAGVPRYARADIPLGGHVIGEGDLVILELDDANLDPGVFADAESFCPERTENPHLSFGYGPHYCVGAALARMELKSVFGNIFQLLPDLRIDGDPGALEPRRHQLSGGVMALPVTWTRG</sequence>
<evidence type="ECO:0000256" key="3">
    <source>
        <dbReference type="ARBA" id="ARBA00022617"/>
    </source>
</evidence>
<organism evidence="9 10">
    <name type="scientific">Nocardia seriolae</name>
    <dbReference type="NCBI Taxonomy" id="37332"/>
    <lineage>
        <taxon>Bacteria</taxon>
        <taxon>Bacillati</taxon>
        <taxon>Actinomycetota</taxon>
        <taxon>Actinomycetes</taxon>
        <taxon>Mycobacteriales</taxon>
        <taxon>Nocardiaceae</taxon>
        <taxon>Nocardia</taxon>
    </lineage>
</organism>
<dbReference type="GO" id="GO:0004497">
    <property type="term" value="F:monooxygenase activity"/>
    <property type="evidence" value="ECO:0007669"/>
    <property type="project" value="UniProtKB-KW"/>
</dbReference>
<evidence type="ECO:0000313" key="10">
    <source>
        <dbReference type="Proteomes" id="UP000180166"/>
    </source>
</evidence>
<keyword evidence="6 8" id="KW-0408">Iron</keyword>
<reference evidence="9 10" key="1">
    <citation type="submission" date="2016-10" db="EMBL/GenBank/DDBJ databases">
        <title>Genome sequence of Nocardia seriolae strain EM150506, isolated from Anguila japonica.</title>
        <authorList>
            <person name="Han H.-J."/>
        </authorList>
    </citation>
    <scope>NUCLEOTIDE SEQUENCE [LARGE SCALE GENOMIC DNA]</scope>
    <source>
        <strain evidence="9 10">EM150506</strain>
    </source>
</reference>
<keyword evidence="3 8" id="KW-0349">Heme</keyword>
<comment type="cofactor">
    <cofactor evidence="1">
        <name>heme</name>
        <dbReference type="ChEBI" id="CHEBI:30413"/>
    </cofactor>
</comment>
<comment type="similarity">
    <text evidence="2 8">Belongs to the cytochrome P450 family.</text>
</comment>
<gene>
    <name evidence="9" type="ORF">NS506_02678</name>
</gene>
<keyword evidence="4 8" id="KW-0479">Metal-binding</keyword>
<dbReference type="InterPro" id="IPR017972">
    <property type="entry name" value="Cyt_P450_CS"/>
</dbReference>
<dbReference type="RefSeq" id="WP_158660765.1">
    <property type="nucleotide sequence ID" value="NZ_CP017839.1"/>
</dbReference>
<evidence type="ECO:0000256" key="1">
    <source>
        <dbReference type="ARBA" id="ARBA00001971"/>
    </source>
</evidence>
<protein>
    <submittedName>
        <fullName evidence="9">Biflaviolin synthase</fullName>
        <ecNumber evidence="9">1.14.21.7</ecNumber>
    </submittedName>
</protein>
<dbReference type="KEGG" id="nsr:NS506_02678"/>
<dbReference type="GO" id="GO:0046872">
    <property type="term" value="F:metal ion binding"/>
    <property type="evidence" value="ECO:0007669"/>
    <property type="project" value="UniProtKB-KW"/>
</dbReference>
<evidence type="ECO:0000313" key="9">
    <source>
        <dbReference type="EMBL" id="APA96739.1"/>
    </source>
</evidence>
<keyword evidence="5 8" id="KW-0560">Oxidoreductase</keyword>
<evidence type="ECO:0000256" key="6">
    <source>
        <dbReference type="ARBA" id="ARBA00023004"/>
    </source>
</evidence>
<dbReference type="PROSITE" id="PS00086">
    <property type="entry name" value="CYTOCHROME_P450"/>
    <property type="match status" value="1"/>
</dbReference>
<dbReference type="PANTHER" id="PTHR46696">
    <property type="entry name" value="P450, PUTATIVE (EUROFUNG)-RELATED"/>
    <property type="match status" value="1"/>
</dbReference>
<dbReference type="FunFam" id="1.10.630.10:FF:000018">
    <property type="entry name" value="Cytochrome P450 monooxygenase"/>
    <property type="match status" value="1"/>
</dbReference>
<dbReference type="PRINTS" id="PR00385">
    <property type="entry name" value="P450"/>
</dbReference>
<dbReference type="Gene3D" id="1.10.630.10">
    <property type="entry name" value="Cytochrome P450"/>
    <property type="match status" value="1"/>
</dbReference>
<evidence type="ECO:0000256" key="7">
    <source>
        <dbReference type="ARBA" id="ARBA00023033"/>
    </source>
</evidence>
<dbReference type="PRINTS" id="PR00359">
    <property type="entry name" value="BP450"/>
</dbReference>
<dbReference type="EMBL" id="CP017839">
    <property type="protein sequence ID" value="APA96739.1"/>
    <property type="molecule type" value="Genomic_DNA"/>
</dbReference>
<dbReference type="Pfam" id="PF00067">
    <property type="entry name" value="p450"/>
    <property type="match status" value="1"/>
</dbReference>
<dbReference type="InterPro" id="IPR002397">
    <property type="entry name" value="Cyt_P450_B"/>
</dbReference>
<evidence type="ECO:0000256" key="2">
    <source>
        <dbReference type="ARBA" id="ARBA00010617"/>
    </source>
</evidence>